<feature type="domain" description="Homeobox" evidence="10">
    <location>
        <begin position="226"/>
        <end position="286"/>
    </location>
</feature>
<sequence length="437" mass="47471">MEAANSNNMNNHSQSILHNNKCLEIERQIDLLRPRTDLFSNLLSNHHHPFNNNNITEKDDPSGVNVVSDEDIDVEDKEDSSNVSISPIENTRILPPIYSNPLFREPSHHHQQQQQHSSFSLLSAASRTKSDFHHRHFPFSLPPSYKSSRNLAFSVENILAPGKFGPSEDEDLKAEFSDDEAESSHLDVNSEDESEDSSTTNNNDSSHPHSNGSKKKKKSSSDSKSSKPRRARTAFTYEQLVSLENKFKTTRYLSVCERLNLALSLNLTETQVKIWFQNRRTKWKKQNPGMDVNCGSLPPPSNTSNPGMCPSYSSLFQPPPPGSPPDLSGFYPFPFFGVGGRPGGIPTSSGGASSPSTNNGNLASYLLHSAIAASSVASTDISGSADSLSSTSSSSVKAPSIHPPTSRPGSGLIVNGNPLSLSSSSIGASNRPSSIIR</sequence>
<evidence type="ECO:0000259" key="10">
    <source>
        <dbReference type="PROSITE" id="PS50071"/>
    </source>
</evidence>
<dbReference type="AlphaFoldDB" id="A0A0K2TPV5"/>
<feature type="region of interest" description="Disordered" evidence="9">
    <location>
        <begin position="99"/>
        <end position="120"/>
    </location>
</feature>
<dbReference type="PANTHER" id="PTHR24340">
    <property type="entry name" value="HOMEOBOX PROTEIN NKX"/>
    <property type="match status" value="1"/>
</dbReference>
<keyword evidence="2" id="KW-0217">Developmental protein</keyword>
<dbReference type="GO" id="GO:0000981">
    <property type="term" value="F:DNA-binding transcription factor activity, RNA polymerase II-specific"/>
    <property type="evidence" value="ECO:0007669"/>
    <property type="project" value="InterPro"/>
</dbReference>
<evidence type="ECO:0000256" key="7">
    <source>
        <dbReference type="PROSITE-ProRule" id="PRU00108"/>
    </source>
</evidence>
<evidence type="ECO:0000256" key="6">
    <source>
        <dbReference type="ARBA" id="ARBA00061009"/>
    </source>
</evidence>
<evidence type="ECO:0000256" key="2">
    <source>
        <dbReference type="ARBA" id="ARBA00022473"/>
    </source>
</evidence>
<feature type="compositionally biased region" description="Acidic residues" evidence="9">
    <location>
        <begin position="167"/>
        <end position="181"/>
    </location>
</feature>
<dbReference type="GO" id="GO:0000978">
    <property type="term" value="F:RNA polymerase II cis-regulatory region sequence-specific DNA binding"/>
    <property type="evidence" value="ECO:0007669"/>
    <property type="project" value="TreeGrafter"/>
</dbReference>
<dbReference type="CDD" id="cd00086">
    <property type="entry name" value="homeodomain"/>
    <property type="match status" value="1"/>
</dbReference>
<accession>A0A0K2TPV5</accession>
<organism evidence="11">
    <name type="scientific">Lepeophtheirus salmonis</name>
    <name type="common">Salmon louse</name>
    <name type="synonym">Caligus salmonis</name>
    <dbReference type="NCBI Taxonomy" id="72036"/>
    <lineage>
        <taxon>Eukaryota</taxon>
        <taxon>Metazoa</taxon>
        <taxon>Ecdysozoa</taxon>
        <taxon>Arthropoda</taxon>
        <taxon>Crustacea</taxon>
        <taxon>Multicrustacea</taxon>
        <taxon>Hexanauplia</taxon>
        <taxon>Copepoda</taxon>
        <taxon>Siphonostomatoida</taxon>
        <taxon>Caligidae</taxon>
        <taxon>Lepeophtheirus</taxon>
    </lineage>
</organism>
<evidence type="ECO:0000256" key="5">
    <source>
        <dbReference type="ARBA" id="ARBA00023242"/>
    </source>
</evidence>
<keyword evidence="3 7" id="KW-0238">DNA-binding</keyword>
<dbReference type="SMART" id="SM00389">
    <property type="entry name" value="HOX"/>
    <property type="match status" value="1"/>
</dbReference>
<dbReference type="PROSITE" id="PS50071">
    <property type="entry name" value="HOMEOBOX_2"/>
    <property type="match status" value="1"/>
</dbReference>
<dbReference type="FunFam" id="1.10.10.60:FF:000315">
    <property type="entry name" value="NK1 homeobox 2"/>
    <property type="match status" value="1"/>
</dbReference>
<dbReference type="SUPFAM" id="SSF46689">
    <property type="entry name" value="Homeodomain-like"/>
    <property type="match status" value="1"/>
</dbReference>
<dbReference type="InterPro" id="IPR017970">
    <property type="entry name" value="Homeobox_CS"/>
</dbReference>
<comment type="similarity">
    <text evidence="6">Belongs to the NK-1 homeobox family.</text>
</comment>
<evidence type="ECO:0000256" key="4">
    <source>
        <dbReference type="ARBA" id="ARBA00023155"/>
    </source>
</evidence>
<evidence type="ECO:0000313" key="11">
    <source>
        <dbReference type="EMBL" id="CDW27845.1"/>
    </source>
</evidence>
<keyword evidence="5 7" id="KW-0539">Nucleus</keyword>
<dbReference type="InterPro" id="IPR001356">
    <property type="entry name" value="HD"/>
</dbReference>
<feature type="region of interest" description="Disordered" evidence="9">
    <location>
        <begin position="381"/>
        <end position="416"/>
    </location>
</feature>
<dbReference type="PRINTS" id="PR00024">
    <property type="entry name" value="HOMEOBOX"/>
</dbReference>
<dbReference type="InterPro" id="IPR050394">
    <property type="entry name" value="Homeobox_NK-like"/>
</dbReference>
<dbReference type="GO" id="GO:0030154">
    <property type="term" value="P:cell differentiation"/>
    <property type="evidence" value="ECO:0007669"/>
    <property type="project" value="TreeGrafter"/>
</dbReference>
<dbReference type="PANTHER" id="PTHR24340:SF37">
    <property type="entry name" value="HOMEOBOX PROTEIN SLOU"/>
    <property type="match status" value="1"/>
</dbReference>
<dbReference type="InterPro" id="IPR009057">
    <property type="entry name" value="Homeodomain-like_sf"/>
</dbReference>
<name>A0A0K2TPV5_LEPSM</name>
<comment type="subcellular location">
    <subcellularLocation>
        <location evidence="1 7 8">Nucleus</location>
    </subcellularLocation>
</comment>
<evidence type="ECO:0000256" key="9">
    <source>
        <dbReference type="SAM" id="MobiDB-lite"/>
    </source>
</evidence>
<evidence type="ECO:0000256" key="1">
    <source>
        <dbReference type="ARBA" id="ARBA00004123"/>
    </source>
</evidence>
<dbReference type="GO" id="GO:0005634">
    <property type="term" value="C:nucleus"/>
    <property type="evidence" value="ECO:0007669"/>
    <property type="project" value="UniProtKB-SubCell"/>
</dbReference>
<evidence type="ECO:0000256" key="3">
    <source>
        <dbReference type="ARBA" id="ARBA00023125"/>
    </source>
</evidence>
<dbReference type="OrthoDB" id="6159439at2759"/>
<proteinExistence type="inferred from homology"/>
<dbReference type="Gene3D" id="1.10.10.60">
    <property type="entry name" value="Homeodomain-like"/>
    <property type="match status" value="1"/>
</dbReference>
<feature type="compositionally biased region" description="Low complexity" evidence="9">
    <location>
        <begin position="381"/>
        <end position="400"/>
    </location>
</feature>
<dbReference type="Pfam" id="PF00046">
    <property type="entry name" value="Homeodomain"/>
    <property type="match status" value="1"/>
</dbReference>
<evidence type="ECO:0000256" key="8">
    <source>
        <dbReference type="RuleBase" id="RU000682"/>
    </source>
</evidence>
<feature type="DNA-binding region" description="Homeobox" evidence="7">
    <location>
        <begin position="228"/>
        <end position="287"/>
    </location>
</feature>
<protein>
    <submittedName>
        <fullName evidence="11">Homeobox protein sloulike [Musca domestica]</fullName>
    </submittedName>
</protein>
<dbReference type="EMBL" id="HACA01010484">
    <property type="protein sequence ID" value="CDW27845.1"/>
    <property type="molecule type" value="Transcribed_RNA"/>
</dbReference>
<reference evidence="11" key="1">
    <citation type="submission" date="2014-05" db="EMBL/GenBank/DDBJ databases">
        <authorList>
            <person name="Chronopoulou M."/>
        </authorList>
    </citation>
    <scope>NUCLEOTIDE SEQUENCE</scope>
    <source>
        <tissue evidence="11">Whole organism</tissue>
    </source>
</reference>
<dbReference type="PROSITE" id="PS00027">
    <property type="entry name" value="HOMEOBOX_1"/>
    <property type="match status" value="1"/>
</dbReference>
<dbReference type="InterPro" id="IPR020479">
    <property type="entry name" value="HD_metazoa"/>
</dbReference>
<keyword evidence="4 7" id="KW-0371">Homeobox</keyword>
<feature type="region of interest" description="Disordered" evidence="9">
    <location>
        <begin position="162"/>
        <end position="232"/>
    </location>
</feature>